<organism evidence="2 3">
    <name type="scientific">Acinetobacter bouvetii</name>
    <dbReference type="NCBI Taxonomy" id="202951"/>
    <lineage>
        <taxon>Bacteria</taxon>
        <taxon>Pseudomonadati</taxon>
        <taxon>Pseudomonadota</taxon>
        <taxon>Gammaproteobacteria</taxon>
        <taxon>Moraxellales</taxon>
        <taxon>Moraxellaceae</taxon>
        <taxon>Acinetobacter</taxon>
    </lineage>
</organism>
<sequence length="205" mass="23312">MKGTLLDFSIQTNEGIITGQDNNRYKFAGAEWKENVSPSRGQQVDFDVSESGQAVGIYLEYPAQAPAKKQLSASTGTAVELKDEENYNLLDWSMKCMRKYVDFSGRARRKEYWYFYLFQIIVGFGLGVIAAILDLSEDGFNGIMGLMYLVFLLPNLSVLARRLHDVNRSGWWMLISLTIIGIIPLFIWMVSETKQETNQWGQPAK</sequence>
<dbReference type="Pfam" id="PF05656">
    <property type="entry name" value="DUF805"/>
    <property type="match status" value="1"/>
</dbReference>
<keyword evidence="1" id="KW-0812">Transmembrane</keyword>
<name>A0A811GBF2_9GAMM</name>
<dbReference type="GO" id="GO:0005886">
    <property type="term" value="C:plasma membrane"/>
    <property type="evidence" value="ECO:0007669"/>
    <property type="project" value="TreeGrafter"/>
</dbReference>
<proteinExistence type="predicted"/>
<dbReference type="PANTHER" id="PTHR34980:SF2">
    <property type="entry name" value="INNER MEMBRANE PROTEIN YHAH-RELATED"/>
    <property type="match status" value="1"/>
</dbReference>
<evidence type="ECO:0000256" key="1">
    <source>
        <dbReference type="SAM" id="Phobius"/>
    </source>
</evidence>
<evidence type="ECO:0000313" key="3">
    <source>
        <dbReference type="Proteomes" id="UP000489961"/>
    </source>
</evidence>
<dbReference type="InterPro" id="IPR008523">
    <property type="entry name" value="DUF805"/>
</dbReference>
<evidence type="ECO:0000313" key="2">
    <source>
        <dbReference type="EMBL" id="CAB1217798.1"/>
    </source>
</evidence>
<comment type="caution">
    <text evidence="2">The sequence shown here is derived from an EMBL/GenBank/DDBJ whole genome shotgun (WGS) entry which is preliminary data.</text>
</comment>
<feature type="transmembrane region" description="Helical" evidence="1">
    <location>
        <begin position="139"/>
        <end position="159"/>
    </location>
</feature>
<dbReference type="RefSeq" id="WP_174560012.1">
    <property type="nucleotide sequence ID" value="NZ_CADDTS010000036.1"/>
</dbReference>
<dbReference type="PANTHER" id="PTHR34980">
    <property type="entry name" value="INNER MEMBRANE PROTEIN-RELATED-RELATED"/>
    <property type="match status" value="1"/>
</dbReference>
<reference evidence="2 3" key="1">
    <citation type="submission" date="2020-02" db="EMBL/GenBank/DDBJ databases">
        <authorList>
            <person name="Chaudhuri R."/>
        </authorList>
    </citation>
    <scope>NUCLEOTIDE SEQUENCE [LARGE SCALE GENOMIC DNA]</scope>
    <source>
        <strain evidence="2">SFB21</strain>
    </source>
</reference>
<dbReference type="EMBL" id="CADDTS010000036">
    <property type="protein sequence ID" value="CAB1217798.1"/>
    <property type="molecule type" value="Genomic_DNA"/>
</dbReference>
<accession>A0A811GBF2</accession>
<protein>
    <submittedName>
        <fullName evidence="2">Inner membrane protein YhaH</fullName>
    </submittedName>
</protein>
<keyword evidence="1" id="KW-0472">Membrane</keyword>
<feature type="transmembrane region" description="Helical" evidence="1">
    <location>
        <begin position="171"/>
        <end position="190"/>
    </location>
</feature>
<dbReference type="AlphaFoldDB" id="A0A811GBF2"/>
<keyword evidence="1" id="KW-1133">Transmembrane helix</keyword>
<feature type="transmembrane region" description="Helical" evidence="1">
    <location>
        <begin position="113"/>
        <end position="133"/>
    </location>
</feature>
<dbReference type="Proteomes" id="UP000489961">
    <property type="component" value="Unassembled WGS sequence"/>
</dbReference>
<gene>
    <name evidence="2" type="primary">yhaH</name>
    <name evidence="2" type="ORF">SFB21_2147</name>
</gene>